<name>A0A1I0TL33_9NOCA</name>
<accession>A0A1I0TL33</accession>
<dbReference type="Pfam" id="PF00583">
    <property type="entry name" value="Acetyltransf_1"/>
    <property type="match status" value="1"/>
</dbReference>
<sequence length="172" mass="19256">MTDRTGPVVRLAPMDADRLPAWIEAGKADYRADRIRAGEPVDRATDEAEQTYAAWFAHGEPAPDHLVRDVVWDEAVVGSLWVGPQSIGRTDEWWVWNVEIAEEYRGRGFGRRAMELAEDLVREHGATSLGLNVFGFNTAARRLYESLGYDVTAVRMSKPLDAERPGMTEPQA</sequence>
<dbReference type="Gene3D" id="3.40.630.30">
    <property type="match status" value="1"/>
</dbReference>
<evidence type="ECO:0000313" key="5">
    <source>
        <dbReference type="Proteomes" id="UP000182054"/>
    </source>
</evidence>
<proteinExistence type="predicted"/>
<evidence type="ECO:0000256" key="1">
    <source>
        <dbReference type="ARBA" id="ARBA00022679"/>
    </source>
</evidence>
<keyword evidence="1 4" id="KW-0808">Transferase</keyword>
<evidence type="ECO:0000313" key="4">
    <source>
        <dbReference type="EMBL" id="SFA52501.1"/>
    </source>
</evidence>
<dbReference type="OrthoDB" id="3381976at2"/>
<organism evidence="4 5">
    <name type="scientific">Rhodococcoides kroppenstedtii</name>
    <dbReference type="NCBI Taxonomy" id="293050"/>
    <lineage>
        <taxon>Bacteria</taxon>
        <taxon>Bacillati</taxon>
        <taxon>Actinomycetota</taxon>
        <taxon>Actinomycetes</taxon>
        <taxon>Mycobacteriales</taxon>
        <taxon>Nocardiaceae</taxon>
        <taxon>Rhodococcoides</taxon>
    </lineage>
</organism>
<dbReference type="SUPFAM" id="SSF55729">
    <property type="entry name" value="Acyl-CoA N-acyltransferases (Nat)"/>
    <property type="match status" value="1"/>
</dbReference>
<dbReference type="InterPro" id="IPR000182">
    <property type="entry name" value="GNAT_dom"/>
</dbReference>
<dbReference type="AlphaFoldDB" id="A0A1I0TL33"/>
<dbReference type="CDD" id="cd04301">
    <property type="entry name" value="NAT_SF"/>
    <property type="match status" value="1"/>
</dbReference>
<dbReference type="InterPro" id="IPR050680">
    <property type="entry name" value="YpeA/RimI_acetyltransf"/>
</dbReference>
<gene>
    <name evidence="4" type="ORF">SAMN05444374_107161</name>
</gene>
<dbReference type="RefSeq" id="WP_082894929.1">
    <property type="nucleotide sequence ID" value="NZ_FOJN01000007.1"/>
</dbReference>
<dbReference type="GeneID" id="85486083"/>
<dbReference type="PANTHER" id="PTHR43420">
    <property type="entry name" value="ACETYLTRANSFERASE"/>
    <property type="match status" value="1"/>
</dbReference>
<protein>
    <submittedName>
        <fullName evidence="4">Acetyltransferase (GNAT) family protein</fullName>
    </submittedName>
</protein>
<dbReference type="PROSITE" id="PS51186">
    <property type="entry name" value="GNAT"/>
    <property type="match status" value="1"/>
</dbReference>
<dbReference type="GO" id="GO:0016747">
    <property type="term" value="F:acyltransferase activity, transferring groups other than amino-acyl groups"/>
    <property type="evidence" value="ECO:0007669"/>
    <property type="project" value="InterPro"/>
</dbReference>
<keyword evidence="2" id="KW-0012">Acyltransferase</keyword>
<dbReference type="InterPro" id="IPR016181">
    <property type="entry name" value="Acyl_CoA_acyltransferase"/>
</dbReference>
<evidence type="ECO:0000256" key="2">
    <source>
        <dbReference type="ARBA" id="ARBA00023315"/>
    </source>
</evidence>
<dbReference type="EMBL" id="FOJN01000007">
    <property type="protein sequence ID" value="SFA52501.1"/>
    <property type="molecule type" value="Genomic_DNA"/>
</dbReference>
<reference evidence="4 5" key="1">
    <citation type="submission" date="2016-10" db="EMBL/GenBank/DDBJ databases">
        <authorList>
            <person name="de Groot N.N."/>
        </authorList>
    </citation>
    <scope>NUCLEOTIDE SEQUENCE [LARGE SCALE GENOMIC DNA]</scope>
    <source>
        <strain evidence="4 5">DSM 44908</strain>
    </source>
</reference>
<evidence type="ECO:0000259" key="3">
    <source>
        <dbReference type="PROSITE" id="PS51186"/>
    </source>
</evidence>
<feature type="domain" description="N-acetyltransferase" evidence="3">
    <location>
        <begin position="9"/>
        <end position="170"/>
    </location>
</feature>
<dbReference type="Proteomes" id="UP000182054">
    <property type="component" value="Unassembled WGS sequence"/>
</dbReference>